<reference evidence="2 3" key="1">
    <citation type="journal article" date="2016" name="Nat. Commun.">
        <title>Thousands of microbial genomes shed light on interconnected biogeochemical processes in an aquifer system.</title>
        <authorList>
            <person name="Anantharaman K."/>
            <person name="Brown C.T."/>
            <person name="Hug L.A."/>
            <person name="Sharon I."/>
            <person name="Castelle C.J."/>
            <person name="Probst A.J."/>
            <person name="Thomas B.C."/>
            <person name="Singh A."/>
            <person name="Wilkins M.J."/>
            <person name="Karaoz U."/>
            <person name="Brodie E.L."/>
            <person name="Williams K.H."/>
            <person name="Hubbard S.S."/>
            <person name="Banfield J.F."/>
        </authorList>
    </citation>
    <scope>NUCLEOTIDE SEQUENCE [LARGE SCALE GENOMIC DNA]</scope>
</reference>
<dbReference type="InterPro" id="IPR012337">
    <property type="entry name" value="RNaseH-like_sf"/>
</dbReference>
<accession>A0A1G2A9Y1</accession>
<sequence>MIERFNGKIKKNVLRKYLFSDVGDLKEKLAEYINDYNFTIRLKWLGYKTTVDYLKTNFNYTIQRIVI</sequence>
<feature type="domain" description="Integrase catalytic" evidence="1">
    <location>
        <begin position="2"/>
        <end position="48"/>
    </location>
</feature>
<comment type="caution">
    <text evidence="2">The sequence shown here is derived from an EMBL/GenBank/DDBJ whole genome shotgun (WGS) entry which is preliminary data.</text>
</comment>
<evidence type="ECO:0000313" key="2">
    <source>
        <dbReference type="EMBL" id="OGY73459.1"/>
    </source>
</evidence>
<gene>
    <name evidence="2" type="ORF">A3H61_04900</name>
</gene>
<dbReference type="EMBL" id="MHJU01000012">
    <property type="protein sequence ID" value="OGY73459.1"/>
    <property type="molecule type" value="Genomic_DNA"/>
</dbReference>
<name>A0A1G2A9Y1_9BACT</name>
<protein>
    <recommendedName>
        <fullName evidence="1">Integrase catalytic domain-containing protein</fullName>
    </recommendedName>
</protein>
<dbReference type="Proteomes" id="UP000178315">
    <property type="component" value="Unassembled WGS sequence"/>
</dbReference>
<proteinExistence type="predicted"/>
<organism evidence="2 3">
    <name type="scientific">Candidatus Jacksonbacteria bacterium RIFCSPLOWO2_02_FULL_44_20</name>
    <dbReference type="NCBI Taxonomy" id="1798460"/>
    <lineage>
        <taxon>Bacteria</taxon>
        <taxon>Candidatus Jacksoniibacteriota</taxon>
    </lineage>
</organism>
<dbReference type="SUPFAM" id="SSF53098">
    <property type="entry name" value="Ribonuclease H-like"/>
    <property type="match status" value="1"/>
</dbReference>
<dbReference type="AlphaFoldDB" id="A0A1G2A9Y1"/>
<evidence type="ECO:0000313" key="3">
    <source>
        <dbReference type="Proteomes" id="UP000178315"/>
    </source>
</evidence>
<dbReference type="InterPro" id="IPR001584">
    <property type="entry name" value="Integrase_cat-core"/>
</dbReference>
<dbReference type="GO" id="GO:0015074">
    <property type="term" value="P:DNA integration"/>
    <property type="evidence" value="ECO:0007669"/>
    <property type="project" value="InterPro"/>
</dbReference>
<evidence type="ECO:0000259" key="1">
    <source>
        <dbReference type="Pfam" id="PF13683"/>
    </source>
</evidence>
<dbReference type="Pfam" id="PF13683">
    <property type="entry name" value="rve_3"/>
    <property type="match status" value="1"/>
</dbReference>